<evidence type="ECO:0008006" key="4">
    <source>
        <dbReference type="Google" id="ProtNLM"/>
    </source>
</evidence>
<keyword evidence="1" id="KW-0472">Membrane</keyword>
<evidence type="ECO:0000313" key="2">
    <source>
        <dbReference type="EMBL" id="AEO68548.1"/>
    </source>
</evidence>
<feature type="transmembrane region" description="Helical" evidence="1">
    <location>
        <begin position="14"/>
        <end position="34"/>
    </location>
</feature>
<keyword evidence="1" id="KW-0812">Transmembrane</keyword>
<dbReference type="EMBL" id="CP003011">
    <property type="protein sequence ID" value="AEO68548.1"/>
    <property type="molecule type" value="Genomic_DNA"/>
</dbReference>
<evidence type="ECO:0000313" key="3">
    <source>
        <dbReference type="Proteomes" id="UP000008181"/>
    </source>
</evidence>
<dbReference type="KEGG" id="ttt:THITE_2118096"/>
<feature type="transmembrane region" description="Helical" evidence="1">
    <location>
        <begin position="77"/>
        <end position="97"/>
    </location>
</feature>
<gene>
    <name evidence="2" type="ORF">THITE_2118096</name>
</gene>
<dbReference type="PANTHER" id="PTHR39608">
    <property type="entry name" value="INTEGRAL MEMBRANE PROTEIN (AFU_ORTHOLOGUE AFUA_5G08640)"/>
    <property type="match status" value="1"/>
</dbReference>
<keyword evidence="3" id="KW-1185">Reference proteome</keyword>
<name>G2R6X0_THETT</name>
<dbReference type="OrthoDB" id="4074965at2759"/>
<dbReference type="Proteomes" id="UP000008181">
    <property type="component" value="Chromosome 3"/>
</dbReference>
<organism evidence="2 3">
    <name type="scientific">Thermothielavioides terrestris (strain ATCC 38088 / NRRL 8126)</name>
    <name type="common">Thielavia terrestris</name>
    <dbReference type="NCBI Taxonomy" id="578455"/>
    <lineage>
        <taxon>Eukaryota</taxon>
        <taxon>Fungi</taxon>
        <taxon>Dikarya</taxon>
        <taxon>Ascomycota</taxon>
        <taxon>Pezizomycotina</taxon>
        <taxon>Sordariomycetes</taxon>
        <taxon>Sordariomycetidae</taxon>
        <taxon>Sordariales</taxon>
        <taxon>Chaetomiaceae</taxon>
        <taxon>Thermothielavioides</taxon>
        <taxon>Thermothielavioides terrestris</taxon>
    </lineage>
</organism>
<dbReference type="AlphaFoldDB" id="G2R6X0"/>
<dbReference type="GeneID" id="11516102"/>
<dbReference type="HOGENOM" id="CLU_1378993_0_0_1"/>
<keyword evidence="1" id="KW-1133">Transmembrane helix</keyword>
<reference evidence="2 3" key="1">
    <citation type="journal article" date="2011" name="Nat. Biotechnol.">
        <title>Comparative genomic analysis of the thermophilic biomass-degrading fungi Myceliophthora thermophila and Thielavia terrestris.</title>
        <authorList>
            <person name="Berka R.M."/>
            <person name="Grigoriev I.V."/>
            <person name="Otillar R."/>
            <person name="Salamov A."/>
            <person name="Grimwood J."/>
            <person name="Reid I."/>
            <person name="Ishmael N."/>
            <person name="John T."/>
            <person name="Darmond C."/>
            <person name="Moisan M.-C."/>
            <person name="Henrissat B."/>
            <person name="Coutinho P.M."/>
            <person name="Lombard V."/>
            <person name="Natvig D.O."/>
            <person name="Lindquist E."/>
            <person name="Schmutz J."/>
            <person name="Lucas S."/>
            <person name="Harris P."/>
            <person name="Powlowski J."/>
            <person name="Bellemare A."/>
            <person name="Taylor D."/>
            <person name="Butler G."/>
            <person name="de Vries R.P."/>
            <person name="Allijn I.E."/>
            <person name="van den Brink J."/>
            <person name="Ushinsky S."/>
            <person name="Storms R."/>
            <person name="Powell A.J."/>
            <person name="Paulsen I.T."/>
            <person name="Elbourne L.D.H."/>
            <person name="Baker S.E."/>
            <person name="Magnuson J."/>
            <person name="LaBoissiere S."/>
            <person name="Clutterbuck A.J."/>
            <person name="Martinez D."/>
            <person name="Wogulis M."/>
            <person name="de Leon A.L."/>
            <person name="Rey M.W."/>
            <person name="Tsang A."/>
        </authorList>
    </citation>
    <scope>NUCLEOTIDE SEQUENCE [LARGE SCALE GENOMIC DNA]</scope>
    <source>
        <strain evidence="3">ATCC 38088 / NRRL 8126</strain>
    </source>
</reference>
<protein>
    <recommendedName>
        <fullName evidence="4">MARVEL domain-containing protein</fullName>
    </recommendedName>
</protein>
<dbReference type="RefSeq" id="XP_003654884.1">
    <property type="nucleotide sequence ID" value="XM_003654836.1"/>
</dbReference>
<accession>G2R6X0</accession>
<feature type="transmembrane region" description="Helical" evidence="1">
    <location>
        <begin position="46"/>
        <end position="71"/>
    </location>
</feature>
<proteinExistence type="predicted"/>
<dbReference type="PANTHER" id="PTHR39608:SF1">
    <property type="entry name" value="INTEGRAL MEMBRANE PROTEIN (AFU_ORTHOLOGUE AFUA_5G08640)"/>
    <property type="match status" value="1"/>
</dbReference>
<sequence>MGVISRGAQVALRIFQLIGSVIVLGILGHFLHELSKGGAARDGRAIYGVVVASISTLFVLVFMAPFMYSFHAFPGDFALFVMWLILFCLLITVRCVRQPAKGQQLGTRTDRFPSPAHWRAHMWFPLVLQLLGILLGRVVEGSVLPGLRELRMRQLADRARIFIHGDVCVPRHHHPGMSTVRVPVAMRNSRLTRGCRVV</sequence>
<evidence type="ECO:0000256" key="1">
    <source>
        <dbReference type="SAM" id="Phobius"/>
    </source>
</evidence>